<reference evidence="2 3" key="1">
    <citation type="submission" date="2024-05" db="EMBL/GenBank/DDBJ databases">
        <title>Neorhizobium sp. Rsf11, a plant growth promoting and heavy metal resistant PAH-degrader.</title>
        <authorList>
            <person name="Golubev S.N."/>
            <person name="Muratova A.Y."/>
            <person name="Markelova M.I."/>
        </authorList>
    </citation>
    <scope>NUCLEOTIDE SEQUENCE [LARGE SCALE GENOMIC DNA]</scope>
    <source>
        <strain evidence="2 3">Rsf11</strain>
    </source>
</reference>
<proteinExistence type="predicted"/>
<evidence type="ECO:0000259" key="1">
    <source>
        <dbReference type="Pfam" id="PF22262"/>
    </source>
</evidence>
<protein>
    <recommendedName>
        <fullName evidence="1">DUF6950 domain-containing protein</fullName>
    </recommendedName>
</protein>
<dbReference type="InterPro" id="IPR053802">
    <property type="entry name" value="DUF6950"/>
</dbReference>
<dbReference type="RefSeq" id="WP_348862129.1">
    <property type="nucleotide sequence ID" value="NZ_JBEAAL010000001.1"/>
</dbReference>
<accession>A0ABV0LW46</accession>
<gene>
    <name evidence="2" type="ORF">ABK249_02680</name>
</gene>
<organism evidence="2 3">
    <name type="scientific">Neorhizobium phenanthreniclasticum</name>
    <dbReference type="NCBI Taxonomy" id="3157917"/>
    <lineage>
        <taxon>Bacteria</taxon>
        <taxon>Pseudomonadati</taxon>
        <taxon>Pseudomonadota</taxon>
        <taxon>Alphaproteobacteria</taxon>
        <taxon>Hyphomicrobiales</taxon>
        <taxon>Rhizobiaceae</taxon>
        <taxon>Rhizobium/Agrobacterium group</taxon>
        <taxon>Neorhizobium</taxon>
    </lineage>
</organism>
<feature type="domain" description="DUF6950" evidence="1">
    <location>
        <begin position="3"/>
        <end position="133"/>
    </location>
</feature>
<dbReference type="EMBL" id="JBEAAL010000001">
    <property type="protein sequence ID" value="MEQ1403827.1"/>
    <property type="molecule type" value="Genomic_DNA"/>
</dbReference>
<evidence type="ECO:0000313" key="2">
    <source>
        <dbReference type="EMBL" id="MEQ1403827.1"/>
    </source>
</evidence>
<name>A0ABV0LW46_9HYPH</name>
<dbReference type="Pfam" id="PF22262">
    <property type="entry name" value="DUF6950"/>
    <property type="match status" value="1"/>
</dbReference>
<keyword evidence="3" id="KW-1185">Reference proteome</keyword>
<dbReference type="Proteomes" id="UP001496627">
    <property type="component" value="Unassembled WGS sequence"/>
</dbReference>
<evidence type="ECO:0000313" key="3">
    <source>
        <dbReference type="Proteomes" id="UP001496627"/>
    </source>
</evidence>
<sequence>MTDISDKLKAFLAEAEGAPMVWGESDCSTWPALWVERVRGIKIPLPKWSSRDEAHALMREAGSLAALWEEALGECGIFETGGPETGDVGVILSHAHGQAGGIFIDGGYFAWRAEPQGYRILRPRQNTIVKVWSIQ</sequence>
<comment type="caution">
    <text evidence="2">The sequence shown here is derived from an EMBL/GenBank/DDBJ whole genome shotgun (WGS) entry which is preliminary data.</text>
</comment>